<evidence type="ECO:0000256" key="1">
    <source>
        <dbReference type="SAM" id="MobiDB-lite"/>
    </source>
</evidence>
<dbReference type="InterPro" id="IPR001180">
    <property type="entry name" value="CNH_dom"/>
</dbReference>
<feature type="compositionally biased region" description="Polar residues" evidence="1">
    <location>
        <begin position="263"/>
        <end position="275"/>
    </location>
</feature>
<proteinExistence type="predicted"/>
<feature type="compositionally biased region" description="Acidic residues" evidence="1">
    <location>
        <begin position="648"/>
        <end position="662"/>
    </location>
</feature>
<dbReference type="Pfam" id="PF00780">
    <property type="entry name" value="CNH"/>
    <property type="match status" value="1"/>
</dbReference>
<dbReference type="PROSITE" id="PS50219">
    <property type="entry name" value="CNH"/>
    <property type="match status" value="1"/>
</dbReference>
<feature type="compositionally biased region" description="Basic residues" evidence="1">
    <location>
        <begin position="218"/>
        <end position="231"/>
    </location>
</feature>
<dbReference type="SMART" id="SM00036">
    <property type="entry name" value="CNH"/>
    <property type="match status" value="1"/>
</dbReference>
<organism evidence="3 4">
    <name type="scientific">Schistosoma mattheei</name>
    <dbReference type="NCBI Taxonomy" id="31246"/>
    <lineage>
        <taxon>Eukaryota</taxon>
        <taxon>Metazoa</taxon>
        <taxon>Spiralia</taxon>
        <taxon>Lophotrochozoa</taxon>
        <taxon>Platyhelminthes</taxon>
        <taxon>Trematoda</taxon>
        <taxon>Digenea</taxon>
        <taxon>Strigeidida</taxon>
        <taxon>Schistosomatoidea</taxon>
        <taxon>Schistosomatidae</taxon>
        <taxon>Schistosoma</taxon>
    </lineage>
</organism>
<feature type="region of interest" description="Disordered" evidence="1">
    <location>
        <begin position="217"/>
        <end position="312"/>
    </location>
</feature>
<dbReference type="Proteomes" id="UP000050791">
    <property type="component" value="Unassembled WGS sequence"/>
</dbReference>
<feature type="region of interest" description="Disordered" evidence="1">
    <location>
        <begin position="1365"/>
        <end position="1385"/>
    </location>
</feature>
<accession>A0AA85BMT0</accession>
<name>A0AA85BMT0_9TREM</name>
<evidence type="ECO:0000259" key="2">
    <source>
        <dbReference type="PROSITE" id="PS50219"/>
    </source>
</evidence>
<dbReference type="WBParaSite" id="SMTH1_62770.1">
    <property type="protein sequence ID" value="SMTH1_62770.1"/>
    <property type="gene ID" value="SMTH1_62770"/>
</dbReference>
<feature type="compositionally biased region" description="Low complexity" evidence="1">
    <location>
        <begin position="276"/>
        <end position="304"/>
    </location>
</feature>
<feature type="domain" description="CNH" evidence="2">
    <location>
        <begin position="1475"/>
        <end position="1886"/>
    </location>
</feature>
<sequence length="1913" mass="210269">MVMNKLPVQSPNEEYKVPQISSTDNQSSSDIKRPITSTSSNRPEPLIKMHTPWQSQQMKSDQLSPIILSKPTTTIAEVIVQKSSIISPMERIQSARPQQFLIEHSIINDGTALNNKLNIDKLNSNYHPSTSKSILEEIRIMDELPTPFPAYVASAPTATPAVKPPGLSYQLNNSTSKHIENVIQKTPTSSYSSGISQPLHIQTTTYDLSLTTVVDSHKNHHHLQHQQHRRSTSNNSSSISSASTSPRSSCSSSQLDLLDPVSTDLTSGSHQTTILSNSNSSSPTSPGSRTSSSSSSPSTSSSVSAEAAVVDDDDLNGADEANILISAASVEHKSDFVGVDDDVEEVFLNEDKDLKSVDKQQDEKVEAENYNQQEYLAITEHTIIQDSLEARFLPIDSEPHVVEAHSVHVAHHNVSPENGDHLCRMIGTVTQSVAVSKTITTIAATTTKVNGTNAQSNDSSVAEFNKSVNLTNASNHDNIPKSISIDDYTKAEKHRNDQQYNRQHLSISDHINYDNNGEEDDLNDIVHYTPERISPMSFDRGTVTTIESHLSSIMAQDEIDDCRDNTNLNKELDYSTSKKIIADSEKISESPPYACLDVHNDNPDEWDLGVADRDLLAADGLLYLDRSHPESLSDRISEFGFRIHGSSEGEEDLEDEDDDPDDSGIRDEIIIPNDLSNINMMNLCQLSSNTNNIEGISPTLSRMNANDNSMDTQKLSLSTIDGTNLNSQMTNGDLNLNHMDVLNKNLKINSTMTNTTTSTTNSSNHNNRLVSQKELDLNDIVNSTGHEFYPEKSGEELMSLLRQLKFAQKFAWLSGASVLPTGLSALTNIQSNKLTSNNNNDNNLDHHCQSLTNGITNELYTKTDTLNIMKDSSIIKTMKQDKIDQIDDQKDVMKLDTTIISNVVTTTTTTHDHDEDKKSINGGITFIKHNHLNNNSILLNGDNSKLNQMNGKLNDIQNDDHIDDDDVVVNIKNGKIDNSFVEQKQNGLVYDKTDVIINGQINDSFDGSELPLFAKDNTVLDNDSSIKSDMKLNLEAISATYKPDNISLSTKHTIDIPTPIITTAVCSNIQPHSPAVSNTLTTRTVTTDNHLKLLMMNMKDYVQVSSSLPSTPMSSSFVPASFNVIPTIDNNNNNDKTKSESDFQTTKLSELEKQDIAYNKDNLSVKNYTSLPSGTSTAYPSDVVITTKCTTTTGTIDLICSKSTIIGNTHATYPITPISISTDIHPIDSDDIEVDDIVYSNISNEGKSHIGGSLQLIPQRKEKNTNRKKLFYRSSLSPCSDIHPFPSSTSLVTGSLPKQDDQEICSNDYQKIASNVIPPSTLLTTPITDTETIRTTASISYLPSNQPLALQPHLKMVSSIELSGNLNGNDNNNNRSHNDNFSKDSPLVSSVKLHRRVPAPTVTSVVLNNSDTIATTISKIATSPALISSVINPVKANETKISRSSMIELISCPNKDVSYPGNMGACFSLVFEGCPLKINSTATWINPANNGQVILLGTNDGIYCLQLKGRSENSLELLFPRRCLWLSVTRDTMMSLSGRHPQLYAHNLVSLMKLKSQGHSMSGGSGCTVGGSSGVSGSNISGLGGAASKFGKFVKLFPKRFSPSKKMPDTKGCLRANVTRNPFNGAKYLCAAMTNEILIMEWFNPVSSFIEIKRIFVPDMPSPLLNFDLLIVKNLPLPFVCVGVYRHHSRKGREGQRFRLHLIDLNSSGPNPPQIPPVVSSIPPYFTVFLDSSTSPHSVISHSENIHGLNDSVELTSSNNIRLTNKTQVVLKSDQTKAELQRKNTLFLPEDILPVVETVQLEHNTILICFLDCAKVVSLNGQIKSSRHRATTLDFNGITVESIVCLRDSILVFHPHGLLGKSFTGELTQEINDKENIYRLLGYNRNIIVESRPANNPMSNSNVYILSDNMENI</sequence>
<feature type="compositionally biased region" description="Low complexity" evidence="1">
    <location>
        <begin position="1365"/>
        <end position="1375"/>
    </location>
</feature>
<feature type="compositionally biased region" description="Polar residues" evidence="1">
    <location>
        <begin position="19"/>
        <end position="42"/>
    </location>
</feature>
<evidence type="ECO:0000313" key="4">
    <source>
        <dbReference type="WBParaSite" id="SMTH1_62770.1"/>
    </source>
</evidence>
<protein>
    <recommendedName>
        <fullName evidence="2">CNH domain-containing protein</fullName>
    </recommendedName>
</protein>
<feature type="compositionally biased region" description="Low complexity" evidence="1">
    <location>
        <begin position="232"/>
        <end position="253"/>
    </location>
</feature>
<feature type="region of interest" description="Disordered" evidence="1">
    <location>
        <begin position="645"/>
        <end position="665"/>
    </location>
</feature>
<reference evidence="4" key="1">
    <citation type="submission" date="2023-11" db="UniProtKB">
        <authorList>
            <consortium name="WormBaseParasite"/>
        </authorList>
    </citation>
    <scope>IDENTIFICATION</scope>
</reference>
<feature type="region of interest" description="Disordered" evidence="1">
    <location>
        <begin position="1"/>
        <end position="46"/>
    </location>
</feature>
<evidence type="ECO:0000313" key="3">
    <source>
        <dbReference type="Proteomes" id="UP000050791"/>
    </source>
</evidence>